<feature type="compositionally biased region" description="Polar residues" evidence="10">
    <location>
        <begin position="1234"/>
        <end position="1256"/>
    </location>
</feature>
<dbReference type="GO" id="GO:0000978">
    <property type="term" value="F:RNA polymerase II cis-regulatory region sequence-specific DNA binding"/>
    <property type="evidence" value="ECO:0007669"/>
    <property type="project" value="TreeGrafter"/>
</dbReference>
<dbReference type="Gene3D" id="3.30.160.60">
    <property type="entry name" value="Classic Zinc Finger"/>
    <property type="match status" value="6"/>
</dbReference>
<organism evidence="12 13">
    <name type="scientific">Monopterus albus</name>
    <name type="common">Swamp eel</name>
    <dbReference type="NCBI Taxonomy" id="43700"/>
    <lineage>
        <taxon>Eukaryota</taxon>
        <taxon>Metazoa</taxon>
        <taxon>Chordata</taxon>
        <taxon>Craniata</taxon>
        <taxon>Vertebrata</taxon>
        <taxon>Euteleostomi</taxon>
        <taxon>Actinopterygii</taxon>
        <taxon>Neopterygii</taxon>
        <taxon>Teleostei</taxon>
        <taxon>Neoteleostei</taxon>
        <taxon>Acanthomorphata</taxon>
        <taxon>Anabantaria</taxon>
        <taxon>Synbranchiformes</taxon>
        <taxon>Synbranchidae</taxon>
        <taxon>Monopterus</taxon>
    </lineage>
</organism>
<feature type="compositionally biased region" description="Basic and acidic residues" evidence="10">
    <location>
        <begin position="1112"/>
        <end position="1129"/>
    </location>
</feature>
<sequence length="1713" mass="186219">MSADDFQAKYASVMESMLKSAVAETTKLFETMVDELKAEISKIKKENEDLKTRCSQFESAKCQPTVYTSEPLPGPSDGFVKCDTAVQCDLVPFGVMLVEQCQPLGETSLQHQELQRSYEKINYSLQEHNYVAHRDASSHMTLITVKDEETNNDSSPLSVLKQEDELIVPCGQVLCDEAGSSQTYTCGTENDGPLINKECSDGEIPVPQKDEDNGLQEIQNQSSEPEHSLVISLAAISDMEEESEVNQNITEIGTQTKPTTSEKCPLMVAQHQSEAESLEKQQPSVISQQLQGEGETSVNDQTDATLQQNADVPSTEEHLAEPILSIKEVACPQPINRRRGRPPKGAKHLKQPVKEILQSSSTELSSLIRVEEVDTTALESPKACPIKPKKTSSLIVPSVQEGVNTALKDLGNRRSDFFHIPAVPLSRNCSSEKEKTSQQLSIEVEEEAIQASSNEVLSTKETLKTPQTESPQTPSVQSRERRTSATLQDAMLLVEAMNQSNVGTTFHSPQTVAAPHQTQCAPHVSTLQTVDEIPDKPQMPPLPVEIHEVSGKLPITELSTSSESMMETVSATRHAPASDTRTRITVVLPNQQHLVTPKTTRSPMLSSTVATQTGLASLQKHTLHSLKTVVAQTNLSNTTPHKIIVMPRSVSSSMPHKAASQPPAQLSSLVSTVVAQNTNFPQASRAASLPLGSSSLSSVPRTTMYVTSRKFLPVVPAKSAATSTQSETPLHSKVIIYPRIVSAVKSTKVQPQVIVATKPGYSKSAFPVMVQSLQVSSSSQGFTAKMDAPTTSDEVATVSSQKRNPTTSDLEPSKQTASVSETIKAPKETCSNLNMSDGLVPAPMLQGVQPAAVQNHCVVVRLTRLPFPVSTKESVSVSKLLSAMPSETQAMLKESTSEEKPSSVVLLTQPPEMSALSTDICPSLKDASQMSVEPNDIQEKPSESSDTCTIFEELSESGYVQPSPSKVSAPAFEELALAFSTTEHSADEPACNLDIEIISNAELNDPPTEEKQSASLIQLTSITSKDTSDPHLQMTKTQFLAQLAVSPFDQAPKQASTNNFTDARASASTTGKKRSQKNSPVAQLRSQTKTPLQSRTETNSEPCIAAETTAEGSKKPRIENDDPTNKDTTSKPIPVNLKKPCVIGDVAFLNKTTNGPSHISPRKSGPCTNDISPKISVSEPTFVSPRRLKFTSESTSVSPRRSCSRRDGIGSENKNSGSVSPKGSTSDKDGASLNGESTSVSPRLTSSTRDGASPKQTRSTSVSPDRSSSHKEDVSPKKNTSVSARMSSLSKKEGVTKMSSKELISGSLRSSTFTKISPSPKKVKRESNSVSPRRHSVTTNGSFTKKTKSGTGFPSARWPKDVVGAKRIRSGESTPAKKPRLLQDSTGPKRSLKVVNAKLSTAAKAKAVAKMKNPSQLKLQGGAKTQLPGNQADCKVVKKCTTTGVWIPPKMPVSKTPSAGGKKSPNLEEKKETRSSTTQNHTVVYPPSVSLHPIPVKAPPIVSPLQPLSVIGWRLLKNQCGECGRILSSTAALESHVSLHTGRRPFSCLFCGKSFPDSKGLKRHGRVHRNGRIHVCPRCGKGFVYRFGLTKHIQMVHSRIKPFVCQICNKGFFTKRDVETHIRIHTGEKPFHCNLCEKKFTRRVELNVHLRWHNGEKRHWCPYCGKGFLDYNNLKRHKYIHTGEKPHSCPHCSKHFTQSGHLKKHVKNVHKIQ</sequence>
<feature type="compositionally biased region" description="Polar residues" evidence="10">
    <location>
        <begin position="1307"/>
        <end position="1317"/>
    </location>
</feature>
<keyword evidence="2" id="KW-0479">Metal-binding</keyword>
<feature type="compositionally biased region" description="Basic and acidic residues" evidence="10">
    <location>
        <begin position="1465"/>
        <end position="1474"/>
    </location>
</feature>
<feature type="compositionally biased region" description="Polar residues" evidence="10">
    <location>
        <begin position="789"/>
        <end position="821"/>
    </location>
</feature>
<dbReference type="OrthoDB" id="40579at2759"/>
<dbReference type="FunFam" id="3.30.160.60:FF:000100">
    <property type="entry name" value="Zinc finger 45-like"/>
    <property type="match status" value="1"/>
</dbReference>
<feature type="compositionally biased region" description="Polar residues" evidence="10">
    <location>
        <begin position="280"/>
        <end position="299"/>
    </location>
</feature>
<dbReference type="STRING" id="43700.ENSMALP00000000986"/>
<keyword evidence="7" id="KW-0539">Nucleus</keyword>
<evidence type="ECO:0000256" key="5">
    <source>
        <dbReference type="ARBA" id="ARBA00022833"/>
    </source>
</evidence>
<dbReference type="FunFam" id="3.30.160.60:FF:000690">
    <property type="entry name" value="Zinc finger protein 354C"/>
    <property type="match status" value="1"/>
</dbReference>
<dbReference type="FunFam" id="3.30.160.60:FF:000072">
    <property type="entry name" value="zinc finger protein 143 isoform X1"/>
    <property type="match status" value="1"/>
</dbReference>
<evidence type="ECO:0000256" key="6">
    <source>
        <dbReference type="ARBA" id="ARBA00023125"/>
    </source>
</evidence>
<feature type="domain" description="C2H2-type" evidence="11">
    <location>
        <begin position="1687"/>
        <end position="1713"/>
    </location>
</feature>
<feature type="domain" description="C2H2-type" evidence="11">
    <location>
        <begin position="1659"/>
        <end position="1686"/>
    </location>
</feature>
<feature type="compositionally biased region" description="Polar residues" evidence="10">
    <location>
        <begin position="1191"/>
        <end position="1201"/>
    </location>
</feature>
<feature type="region of interest" description="Disordered" evidence="10">
    <location>
        <begin position="271"/>
        <end position="299"/>
    </location>
</feature>
<dbReference type="FunFam" id="3.30.160.60:FF:000688">
    <property type="entry name" value="zinc finger protein 197 isoform X1"/>
    <property type="match status" value="1"/>
</dbReference>
<evidence type="ECO:0000256" key="4">
    <source>
        <dbReference type="ARBA" id="ARBA00022771"/>
    </source>
</evidence>
<dbReference type="PANTHER" id="PTHR24390:SF159">
    <property type="entry name" value="GROWTH FACTOR INDEPENDENT 1 TRANSCRIPTIONAL REPRESSOR"/>
    <property type="match status" value="1"/>
</dbReference>
<feature type="region of interest" description="Disordered" evidence="10">
    <location>
        <begin position="1448"/>
        <end position="1484"/>
    </location>
</feature>
<feature type="domain" description="C2H2-type" evidence="11">
    <location>
        <begin position="1574"/>
        <end position="1602"/>
    </location>
</feature>
<dbReference type="Pfam" id="PF00096">
    <property type="entry name" value="zf-C2H2"/>
    <property type="match status" value="4"/>
</dbReference>
<accession>A0A3Q3IL18</accession>
<keyword evidence="9" id="KW-0175">Coiled coil</keyword>
<dbReference type="InterPro" id="IPR013087">
    <property type="entry name" value="Znf_C2H2_type"/>
</dbReference>
<dbReference type="SUPFAM" id="SSF57667">
    <property type="entry name" value="beta-beta-alpha zinc fingers"/>
    <property type="match status" value="4"/>
</dbReference>
<feature type="region of interest" description="Disordered" evidence="10">
    <location>
        <begin position="783"/>
        <end position="830"/>
    </location>
</feature>
<keyword evidence="13" id="KW-1185">Reference proteome</keyword>
<dbReference type="FunFam" id="3.30.160.60:FF:002343">
    <property type="entry name" value="Zinc finger protein 33A"/>
    <property type="match status" value="1"/>
</dbReference>
<protein>
    <recommendedName>
        <fullName evidence="11">C2H2-type domain-containing protein</fullName>
    </recommendedName>
</protein>
<evidence type="ECO:0000256" key="2">
    <source>
        <dbReference type="ARBA" id="ARBA00022723"/>
    </source>
</evidence>
<evidence type="ECO:0000256" key="9">
    <source>
        <dbReference type="SAM" id="Coils"/>
    </source>
</evidence>
<feature type="domain" description="C2H2-type" evidence="11">
    <location>
        <begin position="1603"/>
        <end position="1630"/>
    </location>
</feature>
<evidence type="ECO:0000256" key="1">
    <source>
        <dbReference type="ARBA" id="ARBA00004123"/>
    </source>
</evidence>
<feature type="compositionally biased region" description="Basic and acidic residues" evidence="10">
    <location>
        <begin position="1267"/>
        <end position="1276"/>
    </location>
</feature>
<dbReference type="GeneID" id="109957882"/>
<feature type="domain" description="C2H2-type" evidence="11">
    <location>
        <begin position="1631"/>
        <end position="1658"/>
    </location>
</feature>
<feature type="compositionally biased region" description="Polar residues" evidence="10">
    <location>
        <begin position="450"/>
        <end position="477"/>
    </location>
</feature>
<keyword evidence="5" id="KW-0862">Zinc</keyword>
<evidence type="ECO:0000256" key="10">
    <source>
        <dbReference type="SAM" id="MobiDB-lite"/>
    </source>
</evidence>
<feature type="compositionally biased region" description="Polar residues" evidence="10">
    <location>
        <begin position="1337"/>
        <end position="1352"/>
    </location>
</feature>
<dbReference type="InterPro" id="IPR036236">
    <property type="entry name" value="Znf_C2H2_sf"/>
</dbReference>
<feature type="coiled-coil region" evidence="9">
    <location>
        <begin position="26"/>
        <end position="60"/>
    </location>
</feature>
<comment type="subcellular location">
    <subcellularLocation>
        <location evidence="1">Nucleus</location>
    </subcellularLocation>
</comment>
<feature type="compositionally biased region" description="Low complexity" evidence="10">
    <location>
        <begin position="1257"/>
        <end position="1266"/>
    </location>
</feature>
<reference evidence="12" key="1">
    <citation type="submission" date="2025-08" db="UniProtKB">
        <authorList>
            <consortium name="Ensembl"/>
        </authorList>
    </citation>
    <scope>IDENTIFICATION</scope>
</reference>
<proteinExistence type="predicted"/>
<dbReference type="Proteomes" id="UP000261600">
    <property type="component" value="Unplaced"/>
</dbReference>
<evidence type="ECO:0000256" key="8">
    <source>
        <dbReference type="PROSITE-ProRule" id="PRU00042"/>
    </source>
</evidence>
<feature type="domain" description="C2H2-type" evidence="11">
    <location>
        <begin position="1518"/>
        <end position="1545"/>
    </location>
</feature>
<feature type="region of interest" description="Disordered" evidence="10">
    <location>
        <begin position="1052"/>
        <end position="1136"/>
    </location>
</feature>
<dbReference type="PROSITE" id="PS00028">
    <property type="entry name" value="ZINC_FINGER_C2H2_1"/>
    <property type="match status" value="7"/>
</dbReference>
<keyword evidence="6" id="KW-0238">DNA-binding</keyword>
<dbReference type="GO" id="GO:0008270">
    <property type="term" value="F:zinc ion binding"/>
    <property type="evidence" value="ECO:0007669"/>
    <property type="project" value="UniProtKB-KW"/>
</dbReference>
<feature type="compositionally biased region" description="Polar residues" evidence="10">
    <location>
        <begin position="1277"/>
        <end position="1289"/>
    </location>
</feature>
<evidence type="ECO:0000256" key="3">
    <source>
        <dbReference type="ARBA" id="ARBA00022737"/>
    </source>
</evidence>
<feature type="region of interest" description="Disordered" evidence="10">
    <location>
        <begin position="1152"/>
        <end position="1390"/>
    </location>
</feature>
<dbReference type="GO" id="GO:0006357">
    <property type="term" value="P:regulation of transcription by RNA polymerase II"/>
    <property type="evidence" value="ECO:0007669"/>
    <property type="project" value="TreeGrafter"/>
</dbReference>
<evidence type="ECO:0000313" key="13">
    <source>
        <dbReference type="Proteomes" id="UP000261600"/>
    </source>
</evidence>
<dbReference type="SMART" id="SM00355">
    <property type="entry name" value="ZnF_C2H2"/>
    <property type="match status" value="7"/>
</dbReference>
<dbReference type="RefSeq" id="XP_020451772.1">
    <property type="nucleotide sequence ID" value="XM_020596116.1"/>
</dbReference>
<dbReference type="PROSITE" id="PS50157">
    <property type="entry name" value="ZINC_FINGER_C2H2_2"/>
    <property type="match status" value="7"/>
</dbReference>
<dbReference type="PANTHER" id="PTHR24390">
    <property type="entry name" value="ZINC FINGER PROTEIN"/>
    <property type="match status" value="1"/>
</dbReference>
<evidence type="ECO:0000259" key="11">
    <source>
        <dbReference type="PROSITE" id="PS50157"/>
    </source>
</evidence>
<reference evidence="12" key="2">
    <citation type="submission" date="2025-09" db="UniProtKB">
        <authorList>
            <consortium name="Ensembl"/>
        </authorList>
    </citation>
    <scope>IDENTIFICATION</scope>
</reference>
<feature type="region of interest" description="Disordered" evidence="10">
    <location>
        <begin position="450"/>
        <end position="484"/>
    </location>
</feature>
<keyword evidence="3" id="KW-0677">Repeat</keyword>
<dbReference type="KEGG" id="malb:109957882"/>
<dbReference type="GO" id="GO:0005634">
    <property type="term" value="C:nucleus"/>
    <property type="evidence" value="ECO:0007669"/>
    <property type="project" value="UniProtKB-SubCell"/>
</dbReference>
<dbReference type="Ensembl" id="ENSMALT00000001027.1">
    <property type="protein sequence ID" value="ENSMALP00000000986.1"/>
    <property type="gene ID" value="ENSMALG00000000766.1"/>
</dbReference>
<keyword evidence="4 8" id="KW-0863">Zinc-finger</keyword>
<evidence type="ECO:0000313" key="12">
    <source>
        <dbReference type="Ensembl" id="ENSMALP00000000986.1"/>
    </source>
</evidence>
<evidence type="ECO:0000256" key="7">
    <source>
        <dbReference type="ARBA" id="ARBA00023242"/>
    </source>
</evidence>
<name>A0A3Q3IL18_MONAL</name>
<feature type="compositionally biased region" description="Polar residues" evidence="10">
    <location>
        <begin position="1077"/>
        <end position="1101"/>
    </location>
</feature>
<feature type="domain" description="C2H2-type" evidence="11">
    <location>
        <begin position="1546"/>
        <end position="1573"/>
    </location>
</feature>
<feature type="compositionally biased region" description="Polar residues" evidence="10">
    <location>
        <begin position="1212"/>
        <end position="1224"/>
    </location>
</feature>
<feature type="compositionally biased region" description="Polar residues" evidence="10">
    <location>
        <begin position="1053"/>
        <end position="1070"/>
    </location>
</feature>
<dbReference type="GO" id="GO:0003700">
    <property type="term" value="F:DNA-binding transcription factor activity"/>
    <property type="evidence" value="ECO:0007669"/>
    <property type="project" value="TreeGrafter"/>
</dbReference>